<name>A0A835PW70_VANPL</name>
<dbReference type="GO" id="GO:0016887">
    <property type="term" value="F:ATP hydrolysis activity"/>
    <property type="evidence" value="ECO:0007669"/>
    <property type="project" value="InterPro"/>
</dbReference>
<gene>
    <name evidence="2" type="ORF">HPP92_022714</name>
</gene>
<proteinExistence type="predicted"/>
<organism evidence="2 3">
    <name type="scientific">Vanilla planifolia</name>
    <name type="common">Vanilla</name>
    <dbReference type="NCBI Taxonomy" id="51239"/>
    <lineage>
        <taxon>Eukaryota</taxon>
        <taxon>Viridiplantae</taxon>
        <taxon>Streptophyta</taxon>
        <taxon>Embryophyta</taxon>
        <taxon>Tracheophyta</taxon>
        <taxon>Spermatophyta</taxon>
        <taxon>Magnoliopsida</taxon>
        <taxon>Liliopsida</taxon>
        <taxon>Asparagales</taxon>
        <taxon>Orchidaceae</taxon>
        <taxon>Vanilloideae</taxon>
        <taxon>Vanilleae</taxon>
        <taxon>Vanilla</taxon>
    </lineage>
</organism>
<dbReference type="PANTHER" id="PTHR43394:SF1">
    <property type="entry name" value="ATP-BINDING CASSETTE SUB-FAMILY B MEMBER 10, MITOCHONDRIAL"/>
    <property type="match status" value="1"/>
</dbReference>
<reference evidence="2 3" key="1">
    <citation type="journal article" date="2020" name="Nat. Food">
        <title>A phased Vanilla planifolia genome enables genetic improvement of flavour and production.</title>
        <authorList>
            <person name="Hasing T."/>
            <person name="Tang H."/>
            <person name="Brym M."/>
            <person name="Khazi F."/>
            <person name="Huang T."/>
            <person name="Chambers A.H."/>
        </authorList>
    </citation>
    <scope>NUCLEOTIDE SEQUENCE [LARGE SCALE GENOMIC DNA]</scope>
    <source>
        <tissue evidence="2">Leaf</tissue>
    </source>
</reference>
<protein>
    <recommendedName>
        <fullName evidence="1">ABC transporter domain-containing protein</fullName>
    </recommendedName>
</protein>
<sequence>MECVKNAARIANADEFIRELPHGYETNVGPRGSLLSGGQKQRIALARALYCKSAILILDEPTSALDSRSEILVREGIKSLMENHTVLIIAHRLETVMIADRVFLLESGKVEEISKDLLHERWSAVSLYDSVQQVADEESFQHYKTS</sequence>
<dbReference type="EMBL" id="JADCNM010000012">
    <property type="protein sequence ID" value="KAG0459586.1"/>
    <property type="molecule type" value="Genomic_DNA"/>
</dbReference>
<evidence type="ECO:0000313" key="2">
    <source>
        <dbReference type="EMBL" id="KAG0459586.1"/>
    </source>
</evidence>
<dbReference type="GO" id="GO:0005524">
    <property type="term" value="F:ATP binding"/>
    <property type="evidence" value="ECO:0007669"/>
    <property type="project" value="InterPro"/>
</dbReference>
<evidence type="ECO:0000259" key="1">
    <source>
        <dbReference type="Pfam" id="PF00005"/>
    </source>
</evidence>
<dbReference type="Pfam" id="PF00005">
    <property type="entry name" value="ABC_tran"/>
    <property type="match status" value="1"/>
</dbReference>
<comment type="caution">
    <text evidence="2">The sequence shown here is derived from an EMBL/GenBank/DDBJ whole genome shotgun (WGS) entry which is preliminary data.</text>
</comment>
<dbReference type="GO" id="GO:0015421">
    <property type="term" value="F:ABC-type oligopeptide transporter activity"/>
    <property type="evidence" value="ECO:0007669"/>
    <property type="project" value="TreeGrafter"/>
</dbReference>
<dbReference type="InterPro" id="IPR039421">
    <property type="entry name" value="Type_1_exporter"/>
</dbReference>
<feature type="domain" description="ABC transporter" evidence="1">
    <location>
        <begin position="13"/>
        <end position="63"/>
    </location>
</feature>
<dbReference type="AlphaFoldDB" id="A0A835PW70"/>
<dbReference type="InterPro" id="IPR027417">
    <property type="entry name" value="P-loop_NTPase"/>
</dbReference>
<accession>A0A835PW70</accession>
<dbReference type="PANTHER" id="PTHR43394">
    <property type="entry name" value="ATP-DEPENDENT PERMEASE MDL1, MITOCHONDRIAL"/>
    <property type="match status" value="1"/>
</dbReference>
<dbReference type="SUPFAM" id="SSF52540">
    <property type="entry name" value="P-loop containing nucleoside triphosphate hydrolases"/>
    <property type="match status" value="1"/>
</dbReference>
<evidence type="ECO:0000313" key="3">
    <source>
        <dbReference type="Proteomes" id="UP000639772"/>
    </source>
</evidence>
<dbReference type="InterPro" id="IPR003439">
    <property type="entry name" value="ABC_transporter-like_ATP-bd"/>
</dbReference>
<dbReference type="Proteomes" id="UP000639772">
    <property type="component" value="Chromosome 12"/>
</dbReference>
<dbReference type="OrthoDB" id="6500128at2759"/>
<dbReference type="Gene3D" id="3.40.50.300">
    <property type="entry name" value="P-loop containing nucleotide triphosphate hydrolases"/>
    <property type="match status" value="1"/>
</dbReference>